<keyword evidence="2" id="KW-0732">Signal</keyword>
<evidence type="ECO:0000256" key="1">
    <source>
        <dbReference type="SAM" id="MobiDB-lite"/>
    </source>
</evidence>
<feature type="signal peptide" evidence="2">
    <location>
        <begin position="1"/>
        <end position="31"/>
    </location>
</feature>
<dbReference type="EMBL" id="GGFL01013438">
    <property type="protein sequence ID" value="MBW77616.1"/>
    <property type="molecule type" value="Transcribed_RNA"/>
</dbReference>
<dbReference type="AlphaFoldDB" id="A0A2M4DJ97"/>
<feature type="region of interest" description="Disordered" evidence="1">
    <location>
        <begin position="53"/>
        <end position="80"/>
    </location>
</feature>
<evidence type="ECO:0000313" key="3">
    <source>
        <dbReference type="EMBL" id="MBW77616.1"/>
    </source>
</evidence>
<sequence>MLPSGSCVDLCLLRVCLCMLGWSAIPHGVGSTTQNNRNRHRIPLARTAVSRCHSRSVRTGATPPQRHELHQQVPLKGTVL</sequence>
<accession>A0A2M4DJ97</accession>
<evidence type="ECO:0000256" key="2">
    <source>
        <dbReference type="SAM" id="SignalP"/>
    </source>
</evidence>
<feature type="chain" id="PRO_5014850433" evidence="2">
    <location>
        <begin position="32"/>
        <end position="80"/>
    </location>
</feature>
<organism evidence="3">
    <name type="scientific">Anopheles darlingi</name>
    <name type="common">Mosquito</name>
    <dbReference type="NCBI Taxonomy" id="43151"/>
    <lineage>
        <taxon>Eukaryota</taxon>
        <taxon>Metazoa</taxon>
        <taxon>Ecdysozoa</taxon>
        <taxon>Arthropoda</taxon>
        <taxon>Hexapoda</taxon>
        <taxon>Insecta</taxon>
        <taxon>Pterygota</taxon>
        <taxon>Neoptera</taxon>
        <taxon>Endopterygota</taxon>
        <taxon>Diptera</taxon>
        <taxon>Nematocera</taxon>
        <taxon>Culicoidea</taxon>
        <taxon>Culicidae</taxon>
        <taxon>Anophelinae</taxon>
        <taxon>Anopheles</taxon>
    </lineage>
</organism>
<name>A0A2M4DJ97_ANODA</name>
<reference evidence="3" key="1">
    <citation type="submission" date="2018-01" db="EMBL/GenBank/DDBJ databases">
        <title>An insight into the sialome of Amazonian anophelines.</title>
        <authorList>
            <person name="Ribeiro J.M."/>
            <person name="Scarpassa V."/>
            <person name="Calvo E."/>
        </authorList>
    </citation>
    <scope>NUCLEOTIDE SEQUENCE</scope>
</reference>
<protein>
    <submittedName>
        <fullName evidence="3">Putative secreted protein</fullName>
    </submittedName>
</protein>
<proteinExistence type="predicted"/>